<organism evidence="1 2">
    <name type="scientific">Brevifollis gellanilyticus</name>
    <dbReference type="NCBI Taxonomy" id="748831"/>
    <lineage>
        <taxon>Bacteria</taxon>
        <taxon>Pseudomonadati</taxon>
        <taxon>Verrucomicrobiota</taxon>
        <taxon>Verrucomicrobiia</taxon>
        <taxon>Verrucomicrobiales</taxon>
        <taxon>Verrucomicrobiaceae</taxon>
    </lineage>
</organism>
<sequence>MIESDIQNSPAPTAMHEVHVEIHRFIDDAQPSWVECTLRDASGREWQITDKVPTFTEAALDADSTYPQPGMVRCEIVREWTDEGGRQRCVISTAVPDAVEAVSGET</sequence>
<gene>
    <name evidence="1" type="ORF">BGE01nite_11660</name>
</gene>
<evidence type="ECO:0000313" key="1">
    <source>
        <dbReference type="EMBL" id="GEP41875.1"/>
    </source>
</evidence>
<dbReference type="RefSeq" id="WP_218032912.1">
    <property type="nucleotide sequence ID" value="NZ_BKAG01000006.1"/>
</dbReference>
<dbReference type="EMBL" id="BKAG01000006">
    <property type="protein sequence ID" value="GEP41875.1"/>
    <property type="molecule type" value="Genomic_DNA"/>
</dbReference>
<comment type="caution">
    <text evidence="1">The sequence shown here is derived from an EMBL/GenBank/DDBJ whole genome shotgun (WGS) entry which is preliminary data.</text>
</comment>
<reference evidence="1 2" key="1">
    <citation type="submission" date="2019-07" db="EMBL/GenBank/DDBJ databases">
        <title>Whole genome shotgun sequence of Brevifollis gellanilyticus NBRC 108608.</title>
        <authorList>
            <person name="Hosoyama A."/>
            <person name="Uohara A."/>
            <person name="Ohji S."/>
            <person name="Ichikawa N."/>
        </authorList>
    </citation>
    <scope>NUCLEOTIDE SEQUENCE [LARGE SCALE GENOMIC DNA]</scope>
    <source>
        <strain evidence="1 2">NBRC 108608</strain>
    </source>
</reference>
<proteinExistence type="predicted"/>
<protein>
    <submittedName>
        <fullName evidence="1">Uncharacterized protein</fullName>
    </submittedName>
</protein>
<dbReference type="AlphaFoldDB" id="A0A512M554"/>
<keyword evidence="2" id="KW-1185">Reference proteome</keyword>
<dbReference type="Proteomes" id="UP000321577">
    <property type="component" value="Unassembled WGS sequence"/>
</dbReference>
<name>A0A512M554_9BACT</name>
<accession>A0A512M554</accession>
<evidence type="ECO:0000313" key="2">
    <source>
        <dbReference type="Proteomes" id="UP000321577"/>
    </source>
</evidence>